<evidence type="ECO:0000313" key="1">
    <source>
        <dbReference type="EMBL" id="TVY75758.1"/>
    </source>
</evidence>
<evidence type="ECO:0000313" key="2">
    <source>
        <dbReference type="Proteomes" id="UP000469558"/>
    </source>
</evidence>
<sequence>MATIPLTQACYQIHGAIQQYTNTKTQTTTYLPQIFLESSGTTICDGHYGFGSGEASNPYNAAFIPGGVPTNSSFSGPWSGANCTKPYTNVDVFGINGQVLVRDYETAFYVSPEALNWQQVATNQGLAGIDSTFASVWTFDSGDVQC</sequence>
<name>A0A8T9C125_9HELO</name>
<proteinExistence type="predicted"/>
<dbReference type="EMBL" id="QGMK01000957">
    <property type="protein sequence ID" value="TVY75758.1"/>
    <property type="molecule type" value="Genomic_DNA"/>
</dbReference>
<organism evidence="1 2">
    <name type="scientific">Lachnellula suecica</name>
    <dbReference type="NCBI Taxonomy" id="602035"/>
    <lineage>
        <taxon>Eukaryota</taxon>
        <taxon>Fungi</taxon>
        <taxon>Dikarya</taxon>
        <taxon>Ascomycota</taxon>
        <taxon>Pezizomycotina</taxon>
        <taxon>Leotiomycetes</taxon>
        <taxon>Helotiales</taxon>
        <taxon>Lachnaceae</taxon>
        <taxon>Lachnellula</taxon>
    </lineage>
</organism>
<comment type="caution">
    <text evidence="1">The sequence shown here is derived from an EMBL/GenBank/DDBJ whole genome shotgun (WGS) entry which is preliminary data.</text>
</comment>
<gene>
    <name evidence="1" type="ORF">LSUE1_G008830</name>
</gene>
<dbReference type="Proteomes" id="UP000469558">
    <property type="component" value="Unassembled WGS sequence"/>
</dbReference>
<dbReference type="AlphaFoldDB" id="A0A8T9C125"/>
<protein>
    <submittedName>
        <fullName evidence="1">Uncharacterized protein</fullName>
    </submittedName>
</protein>
<dbReference type="OrthoDB" id="3538574at2759"/>
<accession>A0A8T9C125</accession>
<reference evidence="1 2" key="1">
    <citation type="submission" date="2018-05" db="EMBL/GenBank/DDBJ databases">
        <title>Genome sequencing and assembly of the regulated plant pathogen Lachnellula willkommii and related sister species for the development of diagnostic species identification markers.</title>
        <authorList>
            <person name="Giroux E."/>
            <person name="Bilodeau G."/>
        </authorList>
    </citation>
    <scope>NUCLEOTIDE SEQUENCE [LARGE SCALE GENOMIC DNA]</scope>
    <source>
        <strain evidence="1 2">CBS 268.59</strain>
    </source>
</reference>
<keyword evidence="2" id="KW-1185">Reference proteome</keyword>